<evidence type="ECO:0000256" key="4">
    <source>
        <dbReference type="ARBA" id="ARBA00023033"/>
    </source>
</evidence>
<reference evidence="6" key="1">
    <citation type="journal article" date="2011" name="Environ. Microbiol.">
        <title>Time-series analyses of Monterey Bay coastal microbial picoplankton using a 'genome proxy' microarray.</title>
        <authorList>
            <person name="Rich V.I."/>
            <person name="Pham V.D."/>
            <person name="Eppley J."/>
            <person name="Shi Y."/>
            <person name="DeLong E.F."/>
        </authorList>
    </citation>
    <scope>NUCLEOTIDE SEQUENCE</scope>
</reference>
<accession>E0XTA1</accession>
<organism evidence="6">
    <name type="scientific">uncultured alpha proteobacterium HF0130_20P23</name>
    <dbReference type="NCBI Taxonomy" id="710809"/>
    <lineage>
        <taxon>Bacteria</taxon>
        <taxon>Pseudomonadati</taxon>
        <taxon>Pseudomonadota</taxon>
        <taxon>Alphaproteobacteria</taxon>
        <taxon>environmental samples</taxon>
    </lineage>
</organism>
<dbReference type="PANTHER" id="PTHR30137:SF16">
    <property type="entry name" value="BLL0895 PROTEIN"/>
    <property type="match status" value="1"/>
</dbReference>
<proteinExistence type="inferred from homology"/>
<evidence type="ECO:0000256" key="1">
    <source>
        <dbReference type="ARBA" id="ARBA00010426"/>
    </source>
</evidence>
<dbReference type="GO" id="GO:0004497">
    <property type="term" value="F:monooxygenase activity"/>
    <property type="evidence" value="ECO:0007669"/>
    <property type="project" value="UniProtKB-KW"/>
</dbReference>
<dbReference type="SUPFAM" id="SSF51679">
    <property type="entry name" value="Bacterial luciferase-like"/>
    <property type="match status" value="1"/>
</dbReference>
<feature type="domain" description="Luciferase-like" evidence="5">
    <location>
        <begin position="7"/>
        <end position="304"/>
    </location>
</feature>
<protein>
    <submittedName>
        <fullName evidence="6">Coenzyme f420-dependent n5,n10-methylene tetrahydromethanopterin reductase and related flavin-dependent oxidoreductases</fullName>
    </submittedName>
</protein>
<dbReference type="Pfam" id="PF00296">
    <property type="entry name" value="Bac_luciferase"/>
    <property type="match status" value="1"/>
</dbReference>
<dbReference type="AlphaFoldDB" id="E0XTA1"/>
<dbReference type="EMBL" id="GU474870">
    <property type="protein sequence ID" value="ADI17642.1"/>
    <property type="molecule type" value="Genomic_DNA"/>
</dbReference>
<evidence type="ECO:0000256" key="2">
    <source>
        <dbReference type="ARBA" id="ARBA00022630"/>
    </source>
</evidence>
<keyword evidence="4" id="KW-0503">Monooxygenase</keyword>
<sequence>MSRRGLDFGIFLAPFHRLGENPTLGFARDLELIEWLDHLGYDEAWIGEHHSAGWETIAAPEIFMAAAAERTRHIRLGSGVTSLPYHNPFMVAQRFVQLDHMTRGRTMLGCGPGALTSDAYMLAIDPVTQRNRMVESLDTIVELLKCEEPVTKKTDWFELKNARLHLAPYSDPCFPIAVASTITPFGMTAAGRHGVGVLSIGAGLPGGPEALAKQWQIAEETAAEHGVKMNRKNWRVVVVMHIAEEKEQALKEIHAGERRETLSYFADTLGRPPGRSEDPIRDGVKMGTTLVGDPETAIKGIEHLIKLSDGGFGGVMFRAHEWANREQTMRSYELFARYVAPHFQGSMETLYSSNKFTRENRLEVVGRNVEAVRKAFTDTGRDVPDAYRERTLGILDVESDTNKGSKTKKVRKKAG</sequence>
<dbReference type="GO" id="GO:0016705">
    <property type="term" value="F:oxidoreductase activity, acting on paired donors, with incorporation or reduction of molecular oxygen"/>
    <property type="evidence" value="ECO:0007669"/>
    <property type="project" value="InterPro"/>
</dbReference>
<dbReference type="Gene3D" id="3.20.20.30">
    <property type="entry name" value="Luciferase-like domain"/>
    <property type="match status" value="1"/>
</dbReference>
<evidence type="ECO:0000259" key="5">
    <source>
        <dbReference type="Pfam" id="PF00296"/>
    </source>
</evidence>
<name>E0XTA1_9PROT</name>
<keyword evidence="2" id="KW-0285">Flavoprotein</keyword>
<dbReference type="InterPro" id="IPR050766">
    <property type="entry name" value="Bact_Lucif_Oxidored"/>
</dbReference>
<comment type="similarity">
    <text evidence="1">Belongs to the bacterial luciferase oxidoreductase family.</text>
</comment>
<dbReference type="GO" id="GO:0005829">
    <property type="term" value="C:cytosol"/>
    <property type="evidence" value="ECO:0007669"/>
    <property type="project" value="TreeGrafter"/>
</dbReference>
<dbReference type="InterPro" id="IPR036661">
    <property type="entry name" value="Luciferase-like_sf"/>
</dbReference>
<dbReference type="PANTHER" id="PTHR30137">
    <property type="entry name" value="LUCIFERASE-LIKE MONOOXYGENASE"/>
    <property type="match status" value="1"/>
</dbReference>
<evidence type="ECO:0000256" key="3">
    <source>
        <dbReference type="ARBA" id="ARBA00023002"/>
    </source>
</evidence>
<evidence type="ECO:0000313" key="6">
    <source>
        <dbReference type="EMBL" id="ADI17642.1"/>
    </source>
</evidence>
<dbReference type="InterPro" id="IPR011251">
    <property type="entry name" value="Luciferase-like_dom"/>
</dbReference>
<keyword evidence="3" id="KW-0560">Oxidoreductase</keyword>